<dbReference type="EMBL" id="OX459119">
    <property type="protein sequence ID" value="CAI9093168.1"/>
    <property type="molecule type" value="Genomic_DNA"/>
</dbReference>
<keyword evidence="3" id="KW-1185">Reference proteome</keyword>
<dbReference type="AlphaFoldDB" id="A0AAV1CD82"/>
<evidence type="ECO:0000313" key="2">
    <source>
        <dbReference type="EMBL" id="CAI9093168.1"/>
    </source>
</evidence>
<protein>
    <submittedName>
        <fullName evidence="2">OLC1v1028599C1</fullName>
    </submittedName>
</protein>
<gene>
    <name evidence="2" type="ORF">OLC1_LOCUS4651</name>
</gene>
<feature type="compositionally biased region" description="Polar residues" evidence="1">
    <location>
        <begin position="160"/>
        <end position="172"/>
    </location>
</feature>
<reference evidence="2" key="1">
    <citation type="submission" date="2023-03" db="EMBL/GenBank/DDBJ databases">
        <authorList>
            <person name="Julca I."/>
        </authorList>
    </citation>
    <scope>NUCLEOTIDE SEQUENCE</scope>
</reference>
<organism evidence="2 3">
    <name type="scientific">Oldenlandia corymbosa var. corymbosa</name>
    <dbReference type="NCBI Taxonomy" id="529605"/>
    <lineage>
        <taxon>Eukaryota</taxon>
        <taxon>Viridiplantae</taxon>
        <taxon>Streptophyta</taxon>
        <taxon>Embryophyta</taxon>
        <taxon>Tracheophyta</taxon>
        <taxon>Spermatophyta</taxon>
        <taxon>Magnoliopsida</taxon>
        <taxon>eudicotyledons</taxon>
        <taxon>Gunneridae</taxon>
        <taxon>Pentapetalae</taxon>
        <taxon>asterids</taxon>
        <taxon>lamiids</taxon>
        <taxon>Gentianales</taxon>
        <taxon>Rubiaceae</taxon>
        <taxon>Rubioideae</taxon>
        <taxon>Spermacoceae</taxon>
        <taxon>Hedyotis-Oldenlandia complex</taxon>
        <taxon>Oldenlandia</taxon>
    </lineage>
</organism>
<accession>A0AAV1CD82</accession>
<name>A0AAV1CD82_OLDCO</name>
<evidence type="ECO:0000256" key="1">
    <source>
        <dbReference type="SAM" id="MobiDB-lite"/>
    </source>
</evidence>
<evidence type="ECO:0000313" key="3">
    <source>
        <dbReference type="Proteomes" id="UP001161247"/>
    </source>
</evidence>
<dbReference type="Proteomes" id="UP001161247">
    <property type="component" value="Chromosome 2"/>
</dbReference>
<sequence length="221" mass="25476">MEEIAVSATSLHRKIQFEGHQRSLLKAWKILRTLRSLEYQCFFSSPDALQFVLDKGSWNVGDRLLILRRWQPGVPYSHMDFDKVYFWINIVGLPREFYTVEVAKKFFASVVDAWDTWVKNCEKLSAGVGGNISNNYSFWLMTEGENSDRQEEEQSSETTMSRQGNQARQSSTIEKHVAQGAPKNSYFGHVTSNDGKKSRQTHLILVMGLDLFLVMRLQIIM</sequence>
<feature type="region of interest" description="Disordered" evidence="1">
    <location>
        <begin position="147"/>
        <end position="175"/>
    </location>
</feature>
<proteinExistence type="predicted"/>